<reference evidence="3 4" key="1">
    <citation type="submission" date="2013-05" db="EMBL/GenBank/DDBJ databases">
        <title>Genome sequence of Streptomyces sparsogenes DSM 40356.</title>
        <authorList>
            <person name="Coyne S."/>
            <person name="Seebeck F.P."/>
        </authorList>
    </citation>
    <scope>NUCLEOTIDE SEQUENCE [LARGE SCALE GENOMIC DNA]</scope>
    <source>
        <strain evidence="3 4">DSM 40356</strain>
    </source>
</reference>
<organism evidence="3 4">
    <name type="scientific">Streptomyces sparsogenes DSM 40356</name>
    <dbReference type="NCBI Taxonomy" id="1331668"/>
    <lineage>
        <taxon>Bacteria</taxon>
        <taxon>Bacillati</taxon>
        <taxon>Actinomycetota</taxon>
        <taxon>Actinomycetes</taxon>
        <taxon>Kitasatosporales</taxon>
        <taxon>Streptomycetaceae</taxon>
        <taxon>Streptomyces</taxon>
    </lineage>
</organism>
<dbReference type="Gene3D" id="3.20.20.30">
    <property type="entry name" value="Luciferase-like domain"/>
    <property type="match status" value="1"/>
</dbReference>
<evidence type="ECO:0000259" key="2">
    <source>
        <dbReference type="Pfam" id="PF00296"/>
    </source>
</evidence>
<dbReference type="PANTHER" id="PTHR43244">
    <property type="match status" value="1"/>
</dbReference>
<dbReference type="SUPFAM" id="SSF51679">
    <property type="entry name" value="Bacterial luciferase-like"/>
    <property type="match status" value="1"/>
</dbReference>
<dbReference type="CDD" id="cd01097">
    <property type="entry name" value="Tetrahydromethanopterin_reductase"/>
    <property type="match status" value="1"/>
</dbReference>
<dbReference type="AlphaFoldDB" id="A0A1R1SC93"/>
<dbReference type="Proteomes" id="UP000186168">
    <property type="component" value="Unassembled WGS sequence"/>
</dbReference>
<dbReference type="InterPro" id="IPR019910">
    <property type="entry name" value="Lucif-like_OxRdtase_MSMEG_4879"/>
</dbReference>
<dbReference type="InterPro" id="IPR011251">
    <property type="entry name" value="Luciferase-like_dom"/>
</dbReference>
<dbReference type="GeneID" id="96747411"/>
<dbReference type="GO" id="GO:0016705">
    <property type="term" value="F:oxidoreductase activity, acting on paired donors, with incorporation or reduction of molecular oxygen"/>
    <property type="evidence" value="ECO:0007669"/>
    <property type="project" value="InterPro"/>
</dbReference>
<proteinExistence type="predicted"/>
<comment type="caution">
    <text evidence="3">The sequence shown here is derived from an EMBL/GenBank/DDBJ whole genome shotgun (WGS) entry which is preliminary data.</text>
</comment>
<accession>A0A1R1SC93</accession>
<dbReference type="RefSeq" id="WP_065967353.1">
    <property type="nucleotide sequence ID" value="NZ_ASQP01000382.1"/>
</dbReference>
<dbReference type="InterPro" id="IPR050564">
    <property type="entry name" value="F420-G6PD/mer"/>
</dbReference>
<protein>
    <submittedName>
        <fullName evidence="3">Oxidoreductase</fullName>
    </submittedName>
</protein>
<evidence type="ECO:0000313" key="3">
    <source>
        <dbReference type="EMBL" id="OMI35945.1"/>
    </source>
</evidence>
<dbReference type="EMBL" id="ASQP01000382">
    <property type="protein sequence ID" value="OMI35945.1"/>
    <property type="molecule type" value="Genomic_DNA"/>
</dbReference>
<dbReference type="Pfam" id="PF00296">
    <property type="entry name" value="Bac_luciferase"/>
    <property type="match status" value="1"/>
</dbReference>
<dbReference type="STRING" id="67365.GCA_001704635_02767"/>
<dbReference type="NCBIfam" id="TIGR03564">
    <property type="entry name" value="F420_MSMEG_4879"/>
    <property type="match status" value="1"/>
</dbReference>
<evidence type="ECO:0000256" key="1">
    <source>
        <dbReference type="ARBA" id="ARBA00023002"/>
    </source>
</evidence>
<feature type="domain" description="Luciferase-like" evidence="2">
    <location>
        <begin position="1"/>
        <end position="299"/>
    </location>
</feature>
<dbReference type="InterPro" id="IPR036661">
    <property type="entry name" value="Luciferase-like_sf"/>
</dbReference>
<keyword evidence="1" id="KW-0560">Oxidoreductase</keyword>
<evidence type="ECO:0000313" key="4">
    <source>
        <dbReference type="Proteomes" id="UP000186168"/>
    </source>
</evidence>
<name>A0A1R1SC93_9ACTN</name>
<dbReference type="PANTHER" id="PTHR43244:SF1">
    <property type="entry name" value="5,10-METHYLENETETRAHYDROMETHANOPTERIN REDUCTASE"/>
    <property type="match status" value="1"/>
</dbReference>
<gene>
    <name evidence="3" type="ORF">SPAR_28646</name>
</gene>
<keyword evidence="4" id="KW-1185">Reference proteome</keyword>
<sequence length="314" mass="33010">MRIGVALPTDHHQLSREANSVDTLIGQVRELAAAGVSAAWFTQRFDHDAITVAALAAREVPGIDIGTAVVPIHPRHPIALSMQAQTAQAASHGRFTLGVGLSVKSFVEQTYGPTPHPRVRHLREHLEALRSLLETGAVDLRGDTLVARTSLPASVPGARPRVPVLVAAAGEQTLRAAAELADGALPILSGPRTLAEYTVPTLTRHAAAAGRPAPRVAAIVSGVVTADVAGARARAEENMAHYATLPAYRAALDREGIDNPADLVAIGDEELLAAQVAAYAEAGVTELVYTQTAIGSPEDERRTWKLLGELAQRA</sequence>